<name>A0A4U1C2J6_9SPHI</name>
<dbReference type="EMBL" id="SWBO01000007">
    <property type="protein sequence ID" value="TKB99356.1"/>
    <property type="molecule type" value="Genomic_DNA"/>
</dbReference>
<keyword evidence="3" id="KW-1185">Reference proteome</keyword>
<organism evidence="2 3">
    <name type="scientific">Pedobacter cryotolerans</name>
    <dbReference type="NCBI Taxonomy" id="2571270"/>
    <lineage>
        <taxon>Bacteria</taxon>
        <taxon>Pseudomonadati</taxon>
        <taxon>Bacteroidota</taxon>
        <taxon>Sphingobacteriia</taxon>
        <taxon>Sphingobacteriales</taxon>
        <taxon>Sphingobacteriaceae</taxon>
        <taxon>Pedobacter</taxon>
    </lineage>
</organism>
<sequence length="91" mass="10810">MKKLRITPLNIVAALALAFFIISFFQTDKNRGHVDFSVFYKVIFGGMVLVAFITDMIFRFIFKDLKRIWFVELLFIALTVILFLILKKYYF</sequence>
<evidence type="ECO:0000313" key="2">
    <source>
        <dbReference type="EMBL" id="TKB99356.1"/>
    </source>
</evidence>
<feature type="transmembrane region" description="Helical" evidence="1">
    <location>
        <begin position="38"/>
        <end position="62"/>
    </location>
</feature>
<reference evidence="2 3" key="1">
    <citation type="submission" date="2019-04" db="EMBL/GenBank/DDBJ databases">
        <title>Pedobacter sp. AR-2-6 sp. nov., isolated from Arctic soil.</title>
        <authorList>
            <person name="Dahal R.H."/>
            <person name="Kim D.-U."/>
        </authorList>
    </citation>
    <scope>NUCLEOTIDE SEQUENCE [LARGE SCALE GENOMIC DNA]</scope>
    <source>
        <strain evidence="2 3">AR-2-6</strain>
    </source>
</reference>
<keyword evidence="1" id="KW-0472">Membrane</keyword>
<proteinExistence type="predicted"/>
<feature type="transmembrane region" description="Helical" evidence="1">
    <location>
        <begin position="6"/>
        <end position="26"/>
    </location>
</feature>
<keyword evidence="1" id="KW-0812">Transmembrane</keyword>
<gene>
    <name evidence="2" type="ORF">FA045_12770</name>
</gene>
<comment type="caution">
    <text evidence="2">The sequence shown here is derived from an EMBL/GenBank/DDBJ whole genome shotgun (WGS) entry which is preliminary data.</text>
</comment>
<feature type="transmembrane region" description="Helical" evidence="1">
    <location>
        <begin position="68"/>
        <end position="86"/>
    </location>
</feature>
<accession>A0A4U1C2J6</accession>
<keyword evidence="1" id="KW-1133">Transmembrane helix</keyword>
<dbReference type="OrthoDB" id="769853at2"/>
<dbReference type="Proteomes" id="UP000310477">
    <property type="component" value="Unassembled WGS sequence"/>
</dbReference>
<protein>
    <submittedName>
        <fullName evidence="2">Uncharacterized protein</fullName>
    </submittedName>
</protein>
<evidence type="ECO:0000256" key="1">
    <source>
        <dbReference type="SAM" id="Phobius"/>
    </source>
</evidence>
<dbReference type="AlphaFoldDB" id="A0A4U1C2J6"/>
<evidence type="ECO:0000313" key="3">
    <source>
        <dbReference type="Proteomes" id="UP000310477"/>
    </source>
</evidence>
<dbReference type="RefSeq" id="WP_136877476.1">
    <property type="nucleotide sequence ID" value="NZ_SWBO01000007.1"/>
</dbReference>